<evidence type="ECO:0000313" key="2">
    <source>
        <dbReference type="Proteomes" id="UP000091956"/>
    </source>
</evidence>
<dbReference type="RefSeq" id="XP_018126899.2">
    <property type="nucleotide sequence ID" value="XM_018278653.2"/>
</dbReference>
<proteinExistence type="predicted"/>
<dbReference type="InterPro" id="IPR052058">
    <property type="entry name" value="Alcohol_O-acetyltransferase"/>
</dbReference>
<dbReference type="AlphaFoldDB" id="A0A1B8GBF9"/>
<sequence length="487" mass="54417">MESRDIVNLGVLGRFYSCRNVLGFYRCTSALAVCTYSTAGLPHPDTSFMERFDRALYQTVQYHPSLCYGIVDKTPDREAHFLRLKVVYKEDVAEFCGQTPEEARQNDDDTSTIKLLEKSHARILSEGHCKPAWRVVVFKHGGQWGSESQQLGQSVQKLSIAFLASHAIADGLSHTNFHKTFFHFFNSSQPEELVWPYQVPRDLRCPILLEEVVDLQARDENDNTHINYDSTNIWSGANMFLSSIEEYESGLRLVNLPLAQLGKVLQFCKSCKITLTGLIHGLLVTYLSRAIAPGHMFRAVIPYSMRHITKVADDEICNHASALVVDSPDELASAIRTTPTNSSQELELIIGIATDYRRHMAAELARSPKNNVWAGMFGIDDWYGPSLSQLGKKRALTYELSNFGNVEVVESDKLQGAPLSLEKVVVSQCGSVTGPVFCCNCISIPGGPMTITLTWQKGSVEEDIINNFAEYLTERLRAGFDSVSQKE</sequence>
<keyword evidence="2" id="KW-1185">Reference proteome</keyword>
<dbReference type="PANTHER" id="PTHR28037:SF1">
    <property type="entry name" value="ALCOHOL O-ACETYLTRANSFERASE 1-RELATED"/>
    <property type="match status" value="1"/>
</dbReference>
<organism evidence="1 2">
    <name type="scientific">Pseudogymnoascus verrucosus</name>
    <dbReference type="NCBI Taxonomy" id="342668"/>
    <lineage>
        <taxon>Eukaryota</taxon>
        <taxon>Fungi</taxon>
        <taxon>Dikarya</taxon>
        <taxon>Ascomycota</taxon>
        <taxon>Pezizomycotina</taxon>
        <taxon>Leotiomycetes</taxon>
        <taxon>Thelebolales</taxon>
        <taxon>Thelebolaceae</taxon>
        <taxon>Pseudogymnoascus</taxon>
    </lineage>
</organism>
<dbReference type="GO" id="GO:0008080">
    <property type="term" value="F:N-acetyltransferase activity"/>
    <property type="evidence" value="ECO:0007669"/>
    <property type="project" value="TreeGrafter"/>
</dbReference>
<reference evidence="2" key="2">
    <citation type="journal article" date="2018" name="Nat. Commun.">
        <title>Extreme sensitivity to ultraviolet light in the fungal pathogen causing white-nose syndrome of bats.</title>
        <authorList>
            <person name="Palmer J.M."/>
            <person name="Drees K.P."/>
            <person name="Foster J.T."/>
            <person name="Lindner D.L."/>
        </authorList>
    </citation>
    <scope>NUCLEOTIDE SEQUENCE [LARGE SCALE GENOMIC DNA]</scope>
    <source>
        <strain evidence="2">UAMH 10579</strain>
    </source>
</reference>
<accession>A0A1B8GBF9</accession>
<protein>
    <recommendedName>
        <fullName evidence="3">Alcohol acetyltransferase</fullName>
    </recommendedName>
</protein>
<name>A0A1B8GBF9_9PEZI</name>
<dbReference type="Proteomes" id="UP000091956">
    <property type="component" value="Unassembled WGS sequence"/>
</dbReference>
<reference evidence="1 2" key="1">
    <citation type="submission" date="2016-03" db="EMBL/GenBank/DDBJ databases">
        <title>Comparative genomics of Pseudogymnoascus destructans, the fungus causing white-nose syndrome of bats.</title>
        <authorList>
            <person name="Palmer J.M."/>
            <person name="Drees K.P."/>
            <person name="Foster J.T."/>
            <person name="Lindner D.L."/>
        </authorList>
    </citation>
    <scope>NUCLEOTIDE SEQUENCE [LARGE SCALE GENOMIC DNA]</scope>
    <source>
        <strain evidence="1 2">UAMH 10579</strain>
    </source>
</reference>
<dbReference type="GeneID" id="28842624"/>
<evidence type="ECO:0000313" key="1">
    <source>
        <dbReference type="EMBL" id="OBT93166.2"/>
    </source>
</evidence>
<dbReference type="STRING" id="342668.A0A1B8GBF9"/>
<gene>
    <name evidence="1" type="ORF">VE01_09238</name>
</gene>
<evidence type="ECO:0008006" key="3">
    <source>
        <dbReference type="Google" id="ProtNLM"/>
    </source>
</evidence>
<dbReference type="EMBL" id="KV460257">
    <property type="protein sequence ID" value="OBT93166.2"/>
    <property type="molecule type" value="Genomic_DNA"/>
</dbReference>
<dbReference type="PANTHER" id="PTHR28037">
    <property type="entry name" value="ALCOHOL O-ACETYLTRANSFERASE 1-RELATED"/>
    <property type="match status" value="1"/>
</dbReference>